<dbReference type="InterPro" id="IPR036397">
    <property type="entry name" value="RNaseH_sf"/>
</dbReference>
<comment type="caution">
    <text evidence="5">The sequence shown here is derived from an EMBL/GenBank/DDBJ whole genome shotgun (WGS) entry which is preliminary data.</text>
</comment>
<dbReference type="InterPro" id="IPR013520">
    <property type="entry name" value="Ribonucl_H"/>
</dbReference>
<keyword evidence="1" id="KW-0540">Nuclease</keyword>
<dbReference type="InterPro" id="IPR012337">
    <property type="entry name" value="RNaseH-like_sf"/>
</dbReference>
<dbReference type="SMART" id="SM00479">
    <property type="entry name" value="EXOIII"/>
    <property type="match status" value="1"/>
</dbReference>
<protein>
    <submittedName>
        <fullName evidence="5">3'-5' exoribonuclease 1</fullName>
    </submittedName>
</protein>
<dbReference type="InterPro" id="IPR047201">
    <property type="entry name" value="ERI-1_3'hExo-like"/>
</dbReference>
<dbReference type="PANTHER" id="PTHR23044:SF61">
    <property type="entry name" value="3'-5' EXORIBONUCLEASE 1-RELATED"/>
    <property type="match status" value="1"/>
</dbReference>
<dbReference type="CDD" id="cd06133">
    <property type="entry name" value="ERI-1_3'hExo_like"/>
    <property type="match status" value="1"/>
</dbReference>
<evidence type="ECO:0000256" key="3">
    <source>
        <dbReference type="ARBA" id="ARBA00022839"/>
    </source>
</evidence>
<evidence type="ECO:0000313" key="6">
    <source>
        <dbReference type="Proteomes" id="UP001626550"/>
    </source>
</evidence>
<gene>
    <name evidence="5" type="primary">ERI1</name>
    <name evidence="5" type="ORF">Ciccas_006717</name>
</gene>
<dbReference type="Pfam" id="PF00929">
    <property type="entry name" value="RNase_T"/>
    <property type="match status" value="1"/>
</dbReference>
<dbReference type="SUPFAM" id="SSF53098">
    <property type="entry name" value="Ribonuclease H-like"/>
    <property type="match status" value="1"/>
</dbReference>
<dbReference type="Proteomes" id="UP001626550">
    <property type="component" value="Unassembled WGS sequence"/>
</dbReference>
<sequence>MSNDQLRYFCYEHSLDPNGTSVVLKKRLQHFLLRYRHKYTDKNSMFPTGTPPKMDQSAISSRPFDFIPLDNEADSVIIEPSYENRYLLIIDLECTCESQGSHRNGGVDYDHEIIEFPILLYDSDKQSVISIFHAFCKPVKNPKLTNFCTNLTGITEERLEDALTFPELFLKIEHWIYNECGLKDDQFIVVCDCNADMGKFMRIQCHISRMDMPSWSKKWCNLSRHFCEFYAIPKKRVMPLGDMIRHLEIPFFGSQHRALDDCTNILRVMETLLRDGCKIRKDEQYCNQRPHFCCPIPKNLPKPSLEEEKPEITDADREQLLSLLNMKKARVVV</sequence>
<reference evidence="5 6" key="1">
    <citation type="submission" date="2024-11" db="EMBL/GenBank/DDBJ databases">
        <title>Adaptive evolution of stress response genes in parasites aligns with host niche diversity.</title>
        <authorList>
            <person name="Hahn C."/>
            <person name="Resl P."/>
        </authorList>
    </citation>
    <scope>NUCLEOTIDE SEQUENCE [LARGE SCALE GENOMIC DNA]</scope>
    <source>
        <strain evidence="5">EGGRZ-B1_66</strain>
        <tissue evidence="5">Body</tissue>
    </source>
</reference>
<evidence type="ECO:0000313" key="5">
    <source>
        <dbReference type="EMBL" id="KAL3314654.1"/>
    </source>
</evidence>
<dbReference type="GO" id="GO:0004527">
    <property type="term" value="F:exonuclease activity"/>
    <property type="evidence" value="ECO:0007669"/>
    <property type="project" value="UniProtKB-KW"/>
</dbReference>
<proteinExistence type="predicted"/>
<organism evidence="5 6">
    <name type="scientific">Cichlidogyrus casuarinus</name>
    <dbReference type="NCBI Taxonomy" id="1844966"/>
    <lineage>
        <taxon>Eukaryota</taxon>
        <taxon>Metazoa</taxon>
        <taxon>Spiralia</taxon>
        <taxon>Lophotrochozoa</taxon>
        <taxon>Platyhelminthes</taxon>
        <taxon>Monogenea</taxon>
        <taxon>Monopisthocotylea</taxon>
        <taxon>Dactylogyridea</taxon>
        <taxon>Ancyrocephalidae</taxon>
        <taxon>Cichlidogyrus</taxon>
    </lineage>
</organism>
<keyword evidence="6" id="KW-1185">Reference proteome</keyword>
<feature type="domain" description="Exonuclease" evidence="4">
    <location>
        <begin position="86"/>
        <end position="278"/>
    </location>
</feature>
<dbReference type="AlphaFoldDB" id="A0ABD2Q4Z3"/>
<dbReference type="EMBL" id="JBJKFK010000938">
    <property type="protein sequence ID" value="KAL3314654.1"/>
    <property type="molecule type" value="Genomic_DNA"/>
</dbReference>
<dbReference type="PANTHER" id="PTHR23044">
    <property type="entry name" value="3'-5' EXONUCLEASE ERI1-RELATED"/>
    <property type="match status" value="1"/>
</dbReference>
<dbReference type="Gene3D" id="3.30.420.10">
    <property type="entry name" value="Ribonuclease H-like superfamily/Ribonuclease H"/>
    <property type="match status" value="1"/>
</dbReference>
<evidence type="ECO:0000256" key="2">
    <source>
        <dbReference type="ARBA" id="ARBA00022801"/>
    </source>
</evidence>
<keyword evidence="3" id="KW-0269">Exonuclease</keyword>
<accession>A0ABD2Q4Z3</accession>
<dbReference type="InterPro" id="IPR051274">
    <property type="entry name" value="3-5_Exoribonuclease"/>
</dbReference>
<evidence type="ECO:0000256" key="1">
    <source>
        <dbReference type="ARBA" id="ARBA00022722"/>
    </source>
</evidence>
<name>A0ABD2Q4Z3_9PLAT</name>
<evidence type="ECO:0000259" key="4">
    <source>
        <dbReference type="SMART" id="SM00479"/>
    </source>
</evidence>
<keyword evidence="2" id="KW-0378">Hydrolase</keyword>